<dbReference type="InterPro" id="IPR044862">
    <property type="entry name" value="Pro_4_hyd_alph_FE2OG_OXY"/>
</dbReference>
<feature type="domain" description="Prolyl 4-hydroxylase alpha subunit Fe(2+) 2OG dioxygenase" evidence="1">
    <location>
        <begin position="98"/>
        <end position="164"/>
    </location>
</feature>
<reference evidence="2 3" key="1">
    <citation type="submission" date="2020-01" db="EMBL/GenBank/DDBJ databases">
        <title>Novel species isolated from a subtropical stream in China.</title>
        <authorList>
            <person name="Lu H."/>
        </authorList>
    </citation>
    <scope>NUCLEOTIDE SEQUENCE [LARGE SCALE GENOMIC DNA]</scope>
    <source>
        <strain evidence="2 3">FT82W</strain>
    </source>
</reference>
<dbReference type="RefSeq" id="WP_161095461.1">
    <property type="nucleotide sequence ID" value="NZ_WWCW01000005.1"/>
</dbReference>
<dbReference type="AlphaFoldDB" id="A0A845FY78"/>
<dbReference type="Proteomes" id="UP000470302">
    <property type="component" value="Unassembled WGS sequence"/>
</dbReference>
<evidence type="ECO:0000259" key="1">
    <source>
        <dbReference type="Pfam" id="PF13640"/>
    </source>
</evidence>
<organism evidence="2 3">
    <name type="scientific">Duganella vulcania</name>
    <dbReference type="NCBI Taxonomy" id="2692166"/>
    <lineage>
        <taxon>Bacteria</taxon>
        <taxon>Pseudomonadati</taxon>
        <taxon>Pseudomonadota</taxon>
        <taxon>Betaproteobacteria</taxon>
        <taxon>Burkholderiales</taxon>
        <taxon>Oxalobacteraceae</taxon>
        <taxon>Telluria group</taxon>
        <taxon>Duganella</taxon>
    </lineage>
</organism>
<dbReference type="Gene3D" id="2.60.120.620">
    <property type="entry name" value="q2cbj1_9rhob like domain"/>
    <property type="match status" value="1"/>
</dbReference>
<accession>A0A845FY78</accession>
<name>A0A845FY78_9BURK</name>
<dbReference type="Pfam" id="PF13640">
    <property type="entry name" value="2OG-FeII_Oxy_3"/>
    <property type="match status" value="1"/>
</dbReference>
<dbReference type="EMBL" id="WWCW01000005">
    <property type="protein sequence ID" value="MYM86190.1"/>
    <property type="molecule type" value="Genomic_DNA"/>
</dbReference>
<comment type="caution">
    <text evidence="2">The sequence shown here is derived from an EMBL/GenBank/DDBJ whole genome shotgun (WGS) entry which is preliminary data.</text>
</comment>
<gene>
    <name evidence="2" type="ORF">GTP91_03235</name>
</gene>
<protein>
    <submittedName>
        <fullName evidence="2">Proline hydroxylase</fullName>
    </submittedName>
</protein>
<dbReference type="PANTHER" id="PTHR35169:SF1">
    <property type="entry name" value="PROLYL 4-HYDROXYLASE ALPHA SUBUNIT FE(2+) 2OG DIOXYGENASE DOMAIN-CONTAINING PROTEIN"/>
    <property type="match status" value="1"/>
</dbReference>
<proteinExistence type="predicted"/>
<evidence type="ECO:0000313" key="3">
    <source>
        <dbReference type="Proteomes" id="UP000470302"/>
    </source>
</evidence>
<dbReference type="PANTHER" id="PTHR35169">
    <property type="entry name" value="FE2OG DIOXYGENASE DOMAIN-CONTAINING PROTEIN"/>
    <property type="match status" value="1"/>
</dbReference>
<sequence length="187" mass="21453">MDNGVPLDLQHQLAEFVQQPIWRYGWRSNKRQDRYCFWHAHFAGGDGSSRVDCSEELLRNEAAGPVAALWRHLSAGILKGHEPLRVYANAHTYGIEGYVHTDSTDEENYFTTIYYAHEVWRKNWSGEILFFSRENEDIVKAIYPKPGRLVLFPGSTPHKAQAPGRECPELRVSIVIKTQLAKRELAS</sequence>
<evidence type="ECO:0000313" key="2">
    <source>
        <dbReference type="EMBL" id="MYM86190.1"/>
    </source>
</evidence>